<feature type="domain" description="PX" evidence="1">
    <location>
        <begin position="81"/>
        <end position="175"/>
    </location>
</feature>
<dbReference type="EMBL" id="UZAJ01014047">
    <property type="protein sequence ID" value="VDO68941.1"/>
    <property type="molecule type" value="Genomic_DNA"/>
</dbReference>
<gene>
    <name evidence="2" type="ORF">OFLC_LOCUS10496</name>
</gene>
<dbReference type="InterPro" id="IPR001683">
    <property type="entry name" value="PX_dom"/>
</dbReference>
<dbReference type="PANTHER" id="PTHR22775:SF44">
    <property type="entry name" value="SORTING NEXIN-14"/>
    <property type="match status" value="1"/>
</dbReference>
<dbReference type="PANTHER" id="PTHR22775">
    <property type="entry name" value="SORTING NEXIN"/>
    <property type="match status" value="1"/>
</dbReference>
<evidence type="ECO:0000259" key="1">
    <source>
        <dbReference type="PROSITE" id="PS50195"/>
    </source>
</evidence>
<dbReference type="PROSITE" id="PS50195">
    <property type="entry name" value="PX"/>
    <property type="match status" value="1"/>
</dbReference>
<organism evidence="4">
    <name type="scientific">Onchocerca flexuosa</name>
    <dbReference type="NCBI Taxonomy" id="387005"/>
    <lineage>
        <taxon>Eukaryota</taxon>
        <taxon>Metazoa</taxon>
        <taxon>Ecdysozoa</taxon>
        <taxon>Nematoda</taxon>
        <taxon>Chromadorea</taxon>
        <taxon>Rhabditida</taxon>
        <taxon>Spirurina</taxon>
        <taxon>Spiruromorpha</taxon>
        <taxon>Filarioidea</taxon>
        <taxon>Onchocercidae</taxon>
        <taxon>Onchocerca</taxon>
    </lineage>
</organism>
<evidence type="ECO:0000313" key="2">
    <source>
        <dbReference type="EMBL" id="VDO68941.1"/>
    </source>
</evidence>
<sequence length="175" mass="19988">MVLTITGSADSSFDHFNDVGSSELYSGIEPADDITHGLNSNSASNDITMPSFEPDEVLLEQQTNLNNSSEIPMFDPERDMSKWNVTIPRVEPQRDPIDGHTMYAYVISIERFDVNDDNDQTSLSATETLQKWSVIRHYNEFYILESKLIEFHGNMIKTASLPPRRLFNCKSRVYM</sequence>
<reference evidence="4" key="1">
    <citation type="submission" date="2016-06" db="UniProtKB">
        <authorList>
            <consortium name="WormBaseParasite"/>
        </authorList>
    </citation>
    <scope>IDENTIFICATION</scope>
</reference>
<dbReference type="InterPro" id="IPR036871">
    <property type="entry name" value="PX_dom_sf"/>
</dbReference>
<dbReference type="Proteomes" id="UP000267606">
    <property type="component" value="Unassembled WGS sequence"/>
</dbReference>
<dbReference type="Pfam" id="PF00787">
    <property type="entry name" value="PX"/>
    <property type="match status" value="1"/>
</dbReference>
<dbReference type="Gene3D" id="3.30.1520.10">
    <property type="entry name" value="Phox-like domain"/>
    <property type="match status" value="1"/>
</dbReference>
<evidence type="ECO:0000313" key="3">
    <source>
        <dbReference type="Proteomes" id="UP000267606"/>
    </source>
</evidence>
<evidence type="ECO:0000313" key="4">
    <source>
        <dbReference type="WBParaSite" id="OFLC_0001049001-mRNA-1"/>
    </source>
</evidence>
<accession>A0A183HSM9</accession>
<dbReference type="SUPFAM" id="SSF64268">
    <property type="entry name" value="PX domain"/>
    <property type="match status" value="1"/>
</dbReference>
<dbReference type="GO" id="GO:0035091">
    <property type="term" value="F:phosphatidylinositol binding"/>
    <property type="evidence" value="ECO:0007669"/>
    <property type="project" value="InterPro"/>
</dbReference>
<reference evidence="2 3" key="2">
    <citation type="submission" date="2018-11" db="EMBL/GenBank/DDBJ databases">
        <authorList>
            <consortium name="Pathogen Informatics"/>
        </authorList>
    </citation>
    <scope>NUCLEOTIDE SEQUENCE [LARGE SCALE GENOMIC DNA]</scope>
</reference>
<dbReference type="WBParaSite" id="OFLC_0001049001-mRNA-1">
    <property type="protein sequence ID" value="OFLC_0001049001-mRNA-1"/>
    <property type="gene ID" value="OFLC_0001049001"/>
</dbReference>
<proteinExistence type="predicted"/>
<name>A0A183HSM9_9BILA</name>
<protein>
    <submittedName>
        <fullName evidence="4">PX domain-containing protein</fullName>
    </submittedName>
</protein>
<keyword evidence="3" id="KW-1185">Reference proteome</keyword>
<dbReference type="AlphaFoldDB" id="A0A183HSM9"/>
<dbReference type="STRING" id="387005.A0A183HSM9"/>